<keyword evidence="3" id="KW-1185">Reference proteome</keyword>
<dbReference type="Proteomes" id="UP001431783">
    <property type="component" value="Unassembled WGS sequence"/>
</dbReference>
<feature type="compositionally biased region" description="Basic and acidic residues" evidence="1">
    <location>
        <begin position="136"/>
        <end position="146"/>
    </location>
</feature>
<feature type="compositionally biased region" description="Polar residues" evidence="1">
    <location>
        <begin position="231"/>
        <end position="246"/>
    </location>
</feature>
<feature type="region of interest" description="Disordered" evidence="1">
    <location>
        <begin position="136"/>
        <end position="155"/>
    </location>
</feature>
<dbReference type="AlphaFoldDB" id="A0AAW1TWD8"/>
<name>A0AAW1TWD8_9CUCU</name>
<dbReference type="EMBL" id="JARQZJ010000012">
    <property type="protein sequence ID" value="KAK9872694.1"/>
    <property type="molecule type" value="Genomic_DNA"/>
</dbReference>
<evidence type="ECO:0000313" key="2">
    <source>
        <dbReference type="EMBL" id="KAK9872694.1"/>
    </source>
</evidence>
<accession>A0AAW1TWD8</accession>
<dbReference type="InterPro" id="IPR011011">
    <property type="entry name" value="Znf_FYVE_PHD"/>
</dbReference>
<comment type="caution">
    <text evidence="2">The sequence shown here is derived from an EMBL/GenBank/DDBJ whole genome shotgun (WGS) entry which is preliminary data.</text>
</comment>
<proteinExistence type="predicted"/>
<evidence type="ECO:0000256" key="1">
    <source>
        <dbReference type="SAM" id="MobiDB-lite"/>
    </source>
</evidence>
<reference evidence="2 3" key="1">
    <citation type="submission" date="2023-03" db="EMBL/GenBank/DDBJ databases">
        <title>Genome insight into feeding habits of ladybird beetles.</title>
        <authorList>
            <person name="Li H.-S."/>
            <person name="Huang Y.-H."/>
            <person name="Pang H."/>
        </authorList>
    </citation>
    <scope>NUCLEOTIDE SEQUENCE [LARGE SCALE GENOMIC DNA]</scope>
    <source>
        <strain evidence="2">SYSU_2023b</strain>
        <tissue evidence="2">Whole body</tissue>
    </source>
</reference>
<protein>
    <submittedName>
        <fullName evidence="2">Uncharacterized protein</fullName>
    </submittedName>
</protein>
<organism evidence="2 3">
    <name type="scientific">Henosepilachna vigintioctopunctata</name>
    <dbReference type="NCBI Taxonomy" id="420089"/>
    <lineage>
        <taxon>Eukaryota</taxon>
        <taxon>Metazoa</taxon>
        <taxon>Ecdysozoa</taxon>
        <taxon>Arthropoda</taxon>
        <taxon>Hexapoda</taxon>
        <taxon>Insecta</taxon>
        <taxon>Pterygota</taxon>
        <taxon>Neoptera</taxon>
        <taxon>Endopterygota</taxon>
        <taxon>Coleoptera</taxon>
        <taxon>Polyphaga</taxon>
        <taxon>Cucujiformia</taxon>
        <taxon>Coccinelloidea</taxon>
        <taxon>Coccinellidae</taxon>
        <taxon>Epilachninae</taxon>
        <taxon>Epilachnini</taxon>
        <taxon>Henosepilachna</taxon>
    </lineage>
</organism>
<feature type="region of interest" description="Disordered" evidence="1">
    <location>
        <begin position="231"/>
        <end position="262"/>
    </location>
</feature>
<gene>
    <name evidence="2" type="ORF">WA026_018828</name>
</gene>
<dbReference type="SUPFAM" id="SSF57903">
    <property type="entry name" value="FYVE/PHD zinc finger"/>
    <property type="match status" value="1"/>
</dbReference>
<sequence>MASDTDVCKKCSDNFIVNTKYSVCKLCKSKYHLMCVPLKDMWHRVLLENFNITWLCDLYLDNMNLAIDRGSSHEINQTILLDKDVKSLSKENMLLQKLLQEMEYTIGIQKKMICSLEYQLQTNKTENYVGKRFDTDETPVADKDKNIPTADPVNKQPVRDVHKQYFTKAEMNVKVNPNGREDPKTIVHRSGFSARHSVSENVLNSGNGNKITVDDVNKAIISAQQSCSLTEQSDSNKVNSLGNSSWKEVVNKKGSKSARARH</sequence>
<feature type="compositionally biased region" description="Basic residues" evidence="1">
    <location>
        <begin position="253"/>
        <end position="262"/>
    </location>
</feature>
<evidence type="ECO:0000313" key="3">
    <source>
        <dbReference type="Proteomes" id="UP001431783"/>
    </source>
</evidence>